<dbReference type="GO" id="GO:0016746">
    <property type="term" value="F:acyltransferase activity"/>
    <property type="evidence" value="ECO:0007669"/>
    <property type="project" value="UniProtKB-KW"/>
</dbReference>
<reference evidence="1 2" key="1">
    <citation type="submission" date="2018-10" db="EMBL/GenBank/DDBJ databases">
        <title>Co-occurring genomic capacity for anaerobic methane metabolism and dissimilatory sulfite reduction discovered in the Korarchaeota.</title>
        <authorList>
            <person name="Mckay L.J."/>
            <person name="Dlakic M."/>
            <person name="Fields M.W."/>
            <person name="Delmont T.O."/>
            <person name="Eren A.M."/>
            <person name="Jay Z.J."/>
            <person name="Klingelsmith K.B."/>
            <person name="Rusch D.B."/>
            <person name="Inskeep W.P."/>
        </authorList>
    </citation>
    <scope>NUCLEOTIDE SEQUENCE [LARGE SCALE GENOMIC DNA]</scope>
    <source>
        <strain evidence="1 2">MDKW</strain>
    </source>
</reference>
<organism evidence="1 2">
    <name type="scientific">Candidatus Methanodesulfokora washburnensis</name>
    <dbReference type="NCBI Taxonomy" id="2478471"/>
    <lineage>
        <taxon>Archaea</taxon>
        <taxon>Thermoproteota</taxon>
        <taxon>Candidatus Korarchaeia</taxon>
        <taxon>Candidatus Korarchaeia incertae sedis</taxon>
        <taxon>Candidatus Methanodesulfokora</taxon>
    </lineage>
</organism>
<accession>A0A3R9R128</accession>
<keyword evidence="2" id="KW-1185">Reference proteome</keyword>
<dbReference type="AlphaFoldDB" id="A0A3R9R128"/>
<sequence>MDKKDFIDRVKLRNPPIEVYHISEFPYFHQD</sequence>
<protein>
    <submittedName>
        <fullName evidence="1">Acyltransferase</fullName>
    </submittedName>
</protein>
<gene>
    <name evidence="1" type="ORF">D6D85_14315</name>
</gene>
<evidence type="ECO:0000313" key="1">
    <source>
        <dbReference type="EMBL" id="RSN72330.1"/>
    </source>
</evidence>
<keyword evidence="1" id="KW-0012">Acyltransferase</keyword>
<name>A0A3R9R128_9CREN</name>
<dbReference type="Proteomes" id="UP000277582">
    <property type="component" value="Unassembled WGS sequence"/>
</dbReference>
<keyword evidence="1" id="KW-0808">Transferase</keyword>
<evidence type="ECO:0000313" key="2">
    <source>
        <dbReference type="Proteomes" id="UP000277582"/>
    </source>
</evidence>
<proteinExistence type="predicted"/>
<dbReference type="EMBL" id="RCOS01000160">
    <property type="protein sequence ID" value="RSN72330.1"/>
    <property type="molecule type" value="Genomic_DNA"/>
</dbReference>
<comment type="caution">
    <text evidence="1">The sequence shown here is derived from an EMBL/GenBank/DDBJ whole genome shotgun (WGS) entry which is preliminary data.</text>
</comment>